<dbReference type="PANTHER" id="PTHR39327:SF1">
    <property type="entry name" value="BLR5470 PROTEIN"/>
    <property type="match status" value="1"/>
</dbReference>
<proteinExistence type="predicted"/>
<dbReference type="Proteomes" id="UP000247792">
    <property type="component" value="Unassembled WGS sequence"/>
</dbReference>
<name>A0A318J895_9BURK</name>
<gene>
    <name evidence="1" type="ORF">DFR42_102547</name>
</gene>
<dbReference type="RefSeq" id="WP_211324223.1">
    <property type="nucleotide sequence ID" value="NZ_QJKB01000002.1"/>
</dbReference>
<keyword evidence="2" id="KW-1185">Reference proteome</keyword>
<organism evidence="1 2">
    <name type="scientific">Undibacterium pigrum</name>
    <dbReference type="NCBI Taxonomy" id="401470"/>
    <lineage>
        <taxon>Bacteria</taxon>
        <taxon>Pseudomonadati</taxon>
        <taxon>Pseudomonadota</taxon>
        <taxon>Betaproteobacteria</taxon>
        <taxon>Burkholderiales</taxon>
        <taxon>Oxalobacteraceae</taxon>
        <taxon>Undibacterium</taxon>
    </lineage>
</organism>
<reference evidence="1 2" key="1">
    <citation type="submission" date="2018-05" db="EMBL/GenBank/DDBJ databases">
        <title>Genomic Encyclopedia of Type Strains, Phase IV (KMG-IV): sequencing the most valuable type-strain genomes for metagenomic binning, comparative biology and taxonomic classification.</title>
        <authorList>
            <person name="Goeker M."/>
        </authorList>
    </citation>
    <scope>NUCLEOTIDE SEQUENCE [LARGE SCALE GENOMIC DNA]</scope>
    <source>
        <strain evidence="1 2">DSM 19792</strain>
    </source>
</reference>
<dbReference type="InterPro" id="IPR010319">
    <property type="entry name" value="Transglutaminase-like_Cys_pept"/>
</dbReference>
<protein>
    <submittedName>
        <fullName evidence="1">Transglutaminase-like cysteine proteinase BTLCP</fullName>
    </submittedName>
</protein>
<evidence type="ECO:0000313" key="1">
    <source>
        <dbReference type="EMBL" id="PXX45319.1"/>
    </source>
</evidence>
<dbReference type="PANTHER" id="PTHR39327">
    <property type="match status" value="1"/>
</dbReference>
<accession>A0A318J895</accession>
<dbReference type="EMBL" id="QJKB01000002">
    <property type="protein sequence ID" value="PXX45319.1"/>
    <property type="molecule type" value="Genomic_DNA"/>
</dbReference>
<dbReference type="Gene3D" id="3.10.620.30">
    <property type="match status" value="1"/>
</dbReference>
<dbReference type="AlphaFoldDB" id="A0A318J895"/>
<sequence>MRSRTALFAACLFMLLGFISPVVVSGLVDFSPGLIDYVAKRFGVEGPRRLTQMQVAINKIKATAGKDFAKNVLRSADGLYEMPVLRQVNDFYNRVPYLSDQEHWGVNDYWATPVEMIASWGGDCEDYAVAKYMTLKDLGIPAERLRITYVRATRIGETHMVLAYYPSPAAEPWILDNLEDEIQPASARTDLVPVYSFNDDDLWLASGNTRKGGASTVRLWKDLIEKMVKEKRM</sequence>
<dbReference type="Pfam" id="PF06035">
    <property type="entry name" value="Peptidase_C93"/>
    <property type="match status" value="1"/>
</dbReference>
<comment type="caution">
    <text evidence="1">The sequence shown here is derived from an EMBL/GenBank/DDBJ whole genome shotgun (WGS) entry which is preliminary data.</text>
</comment>
<evidence type="ECO:0000313" key="2">
    <source>
        <dbReference type="Proteomes" id="UP000247792"/>
    </source>
</evidence>